<accession>A0ACC2ILP2</accession>
<dbReference type="EMBL" id="JAPHNI010000111">
    <property type="protein sequence ID" value="KAJ8116036.1"/>
    <property type="molecule type" value="Genomic_DNA"/>
</dbReference>
<sequence>MHNASPIRFACSSKTWYSDASASIISIKHKKFADHAPSTLPNRTMLAASDALLSGVVSRLIELISQLSRDPRTTCSSPLHVALFLPTAPLANMSRTLLLTLLLPLFVLAQDSSSGSELPPAGYNGGSDNPQDSDDAGAAGSSKGAFELSSGGLIAIIVVAVIVVIGGIGSATLWWLAKKRQWDVRQSIRRASRRITGRSTVDVSKQNRQNRRTSIRLNSPPPGKNARPKQERDLEKGLSMSSKEGRTTTTISSTIRMSSRSRQSRARATPSRSHHSVASTPARATQDTLPPYRKPAHPLDGEAQRALRELNGPTLASVQKHNKDAITQIRTSAERVNDMLSEHQRYFDARSKKWDAGKKLDEKENEEAVMVDLQQKVDEATAKLEESMRAVIDSSVAAQRIEDTLEWLRQAAPRQLEEEYESQTTQRQTQLRRRNHLEGSDAGSDDDQRMDEGPTPGPTPLDGSRVALTGSVDMFIDRMTRAANEYTSNSLTARYARHNEYRDFKRVVHDARYGDDGPVLGHEDTWFTEAGEPRLGVTQRRGGAYDDDDEDDLVMDRATISTKCPITYKQLEEPYSSTKCPHTFEKKAILDMIRLSGGRFGQNGARSVACPIPGCDQQLSAEDLRVDPILVRKIKRMQRAELEESQLDSDGEE</sequence>
<comment type="caution">
    <text evidence="1">The sequence shown here is derived from an EMBL/GenBank/DDBJ whole genome shotgun (WGS) entry which is preliminary data.</text>
</comment>
<proteinExistence type="predicted"/>
<name>A0ACC2ILP2_9PLEO</name>
<organism evidence="1 2">
    <name type="scientific">Boeremia exigua</name>
    <dbReference type="NCBI Taxonomy" id="749465"/>
    <lineage>
        <taxon>Eukaryota</taxon>
        <taxon>Fungi</taxon>
        <taxon>Dikarya</taxon>
        <taxon>Ascomycota</taxon>
        <taxon>Pezizomycotina</taxon>
        <taxon>Dothideomycetes</taxon>
        <taxon>Pleosporomycetidae</taxon>
        <taxon>Pleosporales</taxon>
        <taxon>Pleosporineae</taxon>
        <taxon>Didymellaceae</taxon>
        <taxon>Boeremia</taxon>
    </lineage>
</organism>
<keyword evidence="2" id="KW-1185">Reference proteome</keyword>
<reference evidence="1" key="1">
    <citation type="submission" date="2022-11" db="EMBL/GenBank/DDBJ databases">
        <title>Genome Sequence of Boeremia exigua.</title>
        <authorList>
            <person name="Buettner E."/>
        </authorList>
    </citation>
    <scope>NUCLEOTIDE SEQUENCE</scope>
    <source>
        <strain evidence="1">CU02</strain>
    </source>
</reference>
<protein>
    <submittedName>
        <fullName evidence="1">Uncharacterized protein</fullName>
    </submittedName>
</protein>
<dbReference type="Proteomes" id="UP001153331">
    <property type="component" value="Unassembled WGS sequence"/>
</dbReference>
<evidence type="ECO:0000313" key="2">
    <source>
        <dbReference type="Proteomes" id="UP001153331"/>
    </source>
</evidence>
<gene>
    <name evidence="1" type="ORF">OPT61_g2453</name>
</gene>
<evidence type="ECO:0000313" key="1">
    <source>
        <dbReference type="EMBL" id="KAJ8116036.1"/>
    </source>
</evidence>